<keyword evidence="7" id="KW-1185">Reference proteome</keyword>
<dbReference type="Pfam" id="PF08534">
    <property type="entry name" value="Redoxin"/>
    <property type="match status" value="1"/>
</dbReference>
<dbReference type="Proteomes" id="UP000293433">
    <property type="component" value="Unassembled WGS sequence"/>
</dbReference>
<keyword evidence="6" id="KW-0413">Isomerase</keyword>
<reference evidence="6 7" key="1">
    <citation type="submission" date="2019-02" db="EMBL/GenBank/DDBJ databases">
        <title>Genomic Encyclopedia of Type Strains, Phase IV (KMG-IV): sequencing the most valuable type-strain genomes for metagenomic binning, comparative biology and taxonomic classification.</title>
        <authorList>
            <person name="Goeker M."/>
        </authorList>
    </citation>
    <scope>NUCLEOTIDE SEQUENCE [LARGE SCALE GENOMIC DNA]</scope>
    <source>
        <strain evidence="6 7">DSM 10617</strain>
    </source>
</reference>
<evidence type="ECO:0000256" key="1">
    <source>
        <dbReference type="ARBA" id="ARBA00004196"/>
    </source>
</evidence>
<dbReference type="EMBL" id="SGWV01000009">
    <property type="protein sequence ID" value="RZS54686.1"/>
    <property type="molecule type" value="Genomic_DNA"/>
</dbReference>
<dbReference type="PROSITE" id="PS51352">
    <property type="entry name" value="THIOREDOXIN_2"/>
    <property type="match status" value="1"/>
</dbReference>
<evidence type="ECO:0000259" key="5">
    <source>
        <dbReference type="PROSITE" id="PS51352"/>
    </source>
</evidence>
<dbReference type="CDD" id="cd02966">
    <property type="entry name" value="TlpA_like_family"/>
    <property type="match status" value="1"/>
</dbReference>
<dbReference type="InterPro" id="IPR013766">
    <property type="entry name" value="Thioredoxin_domain"/>
</dbReference>
<dbReference type="PROSITE" id="PS00194">
    <property type="entry name" value="THIOREDOXIN_1"/>
    <property type="match status" value="1"/>
</dbReference>
<name>A0A4Q7LJF1_9BURK</name>
<dbReference type="PANTHER" id="PTHR42852">
    <property type="entry name" value="THIOL:DISULFIDE INTERCHANGE PROTEIN DSBE"/>
    <property type="match status" value="1"/>
</dbReference>
<dbReference type="InterPro" id="IPR036249">
    <property type="entry name" value="Thioredoxin-like_sf"/>
</dbReference>
<organism evidence="6 7">
    <name type="scientific">Sphaerotilus mobilis</name>
    <dbReference type="NCBI Taxonomy" id="47994"/>
    <lineage>
        <taxon>Bacteria</taxon>
        <taxon>Pseudomonadati</taxon>
        <taxon>Pseudomonadota</taxon>
        <taxon>Betaproteobacteria</taxon>
        <taxon>Burkholderiales</taxon>
        <taxon>Sphaerotilaceae</taxon>
        <taxon>Sphaerotilus</taxon>
    </lineage>
</organism>
<feature type="compositionally biased region" description="Low complexity" evidence="4">
    <location>
        <begin position="36"/>
        <end position="58"/>
    </location>
</feature>
<evidence type="ECO:0000313" key="6">
    <source>
        <dbReference type="EMBL" id="RZS54686.1"/>
    </source>
</evidence>
<dbReference type="InterPro" id="IPR050553">
    <property type="entry name" value="Thioredoxin_ResA/DsbE_sf"/>
</dbReference>
<dbReference type="PANTHER" id="PTHR42852:SF18">
    <property type="entry name" value="CHROMOSOME UNDETERMINED SCAFFOLD_47, WHOLE GENOME SHOTGUN SEQUENCE"/>
    <property type="match status" value="1"/>
</dbReference>
<dbReference type="Gene3D" id="3.40.30.10">
    <property type="entry name" value="Glutaredoxin"/>
    <property type="match status" value="1"/>
</dbReference>
<dbReference type="InterPro" id="IPR013740">
    <property type="entry name" value="Redoxin"/>
</dbReference>
<dbReference type="RefSeq" id="WP_130482011.1">
    <property type="nucleotide sequence ID" value="NZ_SGWV01000009.1"/>
</dbReference>
<gene>
    <name evidence="6" type="ORF">EV685_2168</name>
</gene>
<sequence length="198" mass="20461">MNRRNLTLGAVAGVALAAGIGWSLRRTPLTPVTETSAPAAPAASGSAVAGDPASAPSATGGDLWSLAFDRPDGGRIELASLKGKPLVINFWATWCPPCVREMPLLDAWAKQHAGHGLTVLGLAVDSPSPVREYLQKTPVSFPIGLTGFAGTELARQLGNEQGGLPFTVVFDAAGSAIVRKLGETKAADLADWARALKL</sequence>
<feature type="region of interest" description="Disordered" evidence="4">
    <location>
        <begin position="33"/>
        <end position="59"/>
    </location>
</feature>
<dbReference type="GO" id="GO:0015036">
    <property type="term" value="F:disulfide oxidoreductase activity"/>
    <property type="evidence" value="ECO:0007669"/>
    <property type="project" value="UniProtKB-ARBA"/>
</dbReference>
<proteinExistence type="predicted"/>
<feature type="domain" description="Thioredoxin" evidence="5">
    <location>
        <begin position="34"/>
        <end position="198"/>
    </location>
</feature>
<comment type="caution">
    <text evidence="6">The sequence shown here is derived from an EMBL/GenBank/DDBJ whole genome shotgun (WGS) entry which is preliminary data.</text>
</comment>
<dbReference type="AlphaFoldDB" id="A0A4Q7LJF1"/>
<protein>
    <submittedName>
        <fullName evidence="6">Thiol-disulfide isomerase/thioredoxin</fullName>
    </submittedName>
</protein>
<keyword evidence="3" id="KW-0676">Redox-active center</keyword>
<dbReference type="SUPFAM" id="SSF52833">
    <property type="entry name" value="Thioredoxin-like"/>
    <property type="match status" value="1"/>
</dbReference>
<evidence type="ECO:0000313" key="7">
    <source>
        <dbReference type="Proteomes" id="UP000293433"/>
    </source>
</evidence>
<keyword evidence="2" id="KW-0201">Cytochrome c-type biogenesis</keyword>
<evidence type="ECO:0000256" key="2">
    <source>
        <dbReference type="ARBA" id="ARBA00022748"/>
    </source>
</evidence>
<dbReference type="InterPro" id="IPR017937">
    <property type="entry name" value="Thioredoxin_CS"/>
</dbReference>
<evidence type="ECO:0000256" key="3">
    <source>
        <dbReference type="ARBA" id="ARBA00023284"/>
    </source>
</evidence>
<dbReference type="GO" id="GO:0030313">
    <property type="term" value="C:cell envelope"/>
    <property type="evidence" value="ECO:0007669"/>
    <property type="project" value="UniProtKB-SubCell"/>
</dbReference>
<accession>A0A4Q7LJF1</accession>
<dbReference type="GO" id="GO:0017004">
    <property type="term" value="P:cytochrome complex assembly"/>
    <property type="evidence" value="ECO:0007669"/>
    <property type="project" value="UniProtKB-KW"/>
</dbReference>
<comment type="subcellular location">
    <subcellularLocation>
        <location evidence="1">Cell envelope</location>
    </subcellularLocation>
</comment>
<evidence type="ECO:0000256" key="4">
    <source>
        <dbReference type="SAM" id="MobiDB-lite"/>
    </source>
</evidence>
<dbReference type="OrthoDB" id="9811352at2"/>
<dbReference type="GO" id="GO:0016853">
    <property type="term" value="F:isomerase activity"/>
    <property type="evidence" value="ECO:0007669"/>
    <property type="project" value="UniProtKB-KW"/>
</dbReference>